<dbReference type="SUPFAM" id="SSF47370">
    <property type="entry name" value="Bromodomain"/>
    <property type="match status" value="1"/>
</dbReference>
<proteinExistence type="predicted"/>
<evidence type="ECO:0000259" key="3">
    <source>
        <dbReference type="PROSITE" id="PS50014"/>
    </source>
</evidence>
<dbReference type="OrthoDB" id="21449at2759"/>
<evidence type="ECO:0000256" key="1">
    <source>
        <dbReference type="ARBA" id="ARBA00023117"/>
    </source>
</evidence>
<dbReference type="PANTHER" id="PTHR45926">
    <property type="entry name" value="OSJNBA0053K19.4 PROTEIN"/>
    <property type="match status" value="1"/>
</dbReference>
<evidence type="ECO:0000313" key="4">
    <source>
        <dbReference type="EMBL" id="OHT00240.1"/>
    </source>
</evidence>
<dbReference type="GeneID" id="94843596"/>
<evidence type="ECO:0000313" key="5">
    <source>
        <dbReference type="Proteomes" id="UP000179807"/>
    </source>
</evidence>
<keyword evidence="1 2" id="KW-0103">Bromodomain</keyword>
<dbReference type="AlphaFoldDB" id="A0A1J4JPC3"/>
<dbReference type="VEuPathDB" id="TrichDB:TRFO_33113"/>
<dbReference type="InterPro" id="IPR036427">
    <property type="entry name" value="Bromodomain-like_sf"/>
</dbReference>
<protein>
    <submittedName>
        <fullName evidence="4">Bromodomain containing protein</fullName>
    </submittedName>
</protein>
<keyword evidence="5" id="KW-1185">Reference proteome</keyword>
<dbReference type="InterPro" id="IPR001487">
    <property type="entry name" value="Bromodomain"/>
</dbReference>
<dbReference type="RefSeq" id="XP_068353376.1">
    <property type="nucleotide sequence ID" value="XM_068508892.1"/>
</dbReference>
<dbReference type="Gene3D" id="1.20.920.10">
    <property type="entry name" value="Bromodomain-like"/>
    <property type="match status" value="1"/>
</dbReference>
<dbReference type="EMBL" id="MLAK01000964">
    <property type="protein sequence ID" value="OHT00240.1"/>
    <property type="molecule type" value="Genomic_DNA"/>
</dbReference>
<comment type="caution">
    <text evidence="4">The sequence shown here is derived from an EMBL/GenBank/DDBJ whole genome shotgun (WGS) entry which is preliminary data.</text>
</comment>
<feature type="domain" description="Bromo" evidence="3">
    <location>
        <begin position="31"/>
        <end position="103"/>
    </location>
</feature>
<evidence type="ECO:0000256" key="2">
    <source>
        <dbReference type="PROSITE-ProRule" id="PRU00035"/>
    </source>
</evidence>
<sequence>MHIWPLTNGHQMSQFTEVELEFCKKFIEKIMKHPLSNMYLTPVDPKRDQVENYFKIISEPMDLGIIKRRLDSGEYKNTEEFKYDVNLVWTNSMTYLKKKTNLLYQVAAHMKEKCDKLLKNIPKTRVDEWELKVEIANKRLQNHLALAIPHESLVPRKSEYAIT</sequence>
<dbReference type="Proteomes" id="UP000179807">
    <property type="component" value="Unassembled WGS sequence"/>
</dbReference>
<dbReference type="Pfam" id="PF00439">
    <property type="entry name" value="Bromodomain"/>
    <property type="match status" value="1"/>
</dbReference>
<name>A0A1J4JPC3_9EUKA</name>
<dbReference type="PROSITE" id="PS50014">
    <property type="entry name" value="BROMODOMAIN_2"/>
    <property type="match status" value="1"/>
</dbReference>
<dbReference type="PRINTS" id="PR00503">
    <property type="entry name" value="BROMODOMAIN"/>
</dbReference>
<accession>A0A1J4JPC3</accession>
<organism evidence="4 5">
    <name type="scientific">Tritrichomonas foetus</name>
    <dbReference type="NCBI Taxonomy" id="1144522"/>
    <lineage>
        <taxon>Eukaryota</taxon>
        <taxon>Metamonada</taxon>
        <taxon>Parabasalia</taxon>
        <taxon>Tritrichomonadida</taxon>
        <taxon>Tritrichomonadidae</taxon>
        <taxon>Tritrichomonas</taxon>
    </lineage>
</organism>
<gene>
    <name evidence="4" type="ORF">TRFO_33113</name>
</gene>
<dbReference type="SMART" id="SM00297">
    <property type="entry name" value="BROMO"/>
    <property type="match status" value="1"/>
</dbReference>
<reference evidence="4" key="1">
    <citation type="submission" date="2016-10" db="EMBL/GenBank/DDBJ databases">
        <authorList>
            <person name="Benchimol M."/>
            <person name="Almeida L.G."/>
            <person name="Vasconcelos A.T."/>
            <person name="Perreira-Neves A."/>
            <person name="Rosa I.A."/>
            <person name="Tasca T."/>
            <person name="Bogo M.R."/>
            <person name="de Souza W."/>
        </authorList>
    </citation>
    <scope>NUCLEOTIDE SEQUENCE [LARGE SCALE GENOMIC DNA]</scope>
    <source>
        <strain evidence="4">K</strain>
    </source>
</reference>